<evidence type="ECO:0000313" key="1">
    <source>
        <dbReference type="EMBL" id="MEC4719400.1"/>
    </source>
</evidence>
<dbReference type="EMBL" id="JAWIIV010000006">
    <property type="protein sequence ID" value="MEC4719400.1"/>
    <property type="molecule type" value="Genomic_DNA"/>
</dbReference>
<gene>
    <name evidence="1" type="ORF">RY831_09580</name>
</gene>
<protein>
    <recommendedName>
        <fullName evidence="3">Proline-rich protein</fullName>
    </recommendedName>
</protein>
<organism evidence="1 2">
    <name type="scientific">Noviherbaspirillum album</name>
    <dbReference type="NCBI Taxonomy" id="3080276"/>
    <lineage>
        <taxon>Bacteria</taxon>
        <taxon>Pseudomonadati</taxon>
        <taxon>Pseudomonadota</taxon>
        <taxon>Betaproteobacteria</taxon>
        <taxon>Burkholderiales</taxon>
        <taxon>Oxalobacteraceae</taxon>
        <taxon>Noviherbaspirillum</taxon>
    </lineage>
</organism>
<name>A0ABU6J793_9BURK</name>
<evidence type="ECO:0000313" key="2">
    <source>
        <dbReference type="Proteomes" id="UP001352263"/>
    </source>
</evidence>
<reference evidence="1 2" key="1">
    <citation type="submission" date="2023-10" db="EMBL/GenBank/DDBJ databases">
        <title>Noviherbaspirillum sp. CPCC 100848 genome assembly.</title>
        <authorList>
            <person name="Li X.Y."/>
            <person name="Fang X.M."/>
        </authorList>
    </citation>
    <scope>NUCLEOTIDE SEQUENCE [LARGE SCALE GENOMIC DNA]</scope>
    <source>
        <strain evidence="1 2">CPCC 100848</strain>
    </source>
</reference>
<accession>A0ABU6J793</accession>
<dbReference type="Proteomes" id="UP001352263">
    <property type="component" value="Unassembled WGS sequence"/>
</dbReference>
<evidence type="ECO:0008006" key="3">
    <source>
        <dbReference type="Google" id="ProtNLM"/>
    </source>
</evidence>
<dbReference type="RefSeq" id="WP_326506116.1">
    <property type="nucleotide sequence ID" value="NZ_JAWIIV010000006.1"/>
</dbReference>
<keyword evidence="2" id="KW-1185">Reference proteome</keyword>
<sequence>MTKVFDKTEKGREEIATRKYHLSPRARSLLVMIDGKQTADDLLKKVAGLGLTEQCMADLLKDGYIREASPASTVAAVSTVSAASSTAAPAPSAPLHDIPALPDTQSGNRAIALAPSGTPSDALLPDGQTQYEAIYRFYNETIKSTIGLRGYALQLKVERAATIEDFRQLKKPYLEAVVKAQGQEMARSLRDRLDKLLYLGEPIPESATIAGLHN</sequence>
<comment type="caution">
    <text evidence="1">The sequence shown here is derived from an EMBL/GenBank/DDBJ whole genome shotgun (WGS) entry which is preliminary data.</text>
</comment>
<proteinExistence type="predicted"/>